<gene>
    <name evidence="8" type="primary">PRSS45_1</name>
    <name evidence="8" type="ORF">g.38813</name>
</gene>
<dbReference type="SMART" id="SM00020">
    <property type="entry name" value="Tryp_SPc"/>
    <property type="match status" value="1"/>
</dbReference>
<dbReference type="InterPro" id="IPR043504">
    <property type="entry name" value="Peptidase_S1_PA_chymotrypsin"/>
</dbReference>
<evidence type="ECO:0000256" key="3">
    <source>
        <dbReference type="ARBA" id="ARBA00022729"/>
    </source>
</evidence>
<dbReference type="InterPro" id="IPR001254">
    <property type="entry name" value="Trypsin_dom"/>
</dbReference>
<evidence type="ECO:0000313" key="8">
    <source>
        <dbReference type="EMBL" id="MBY14134.1"/>
    </source>
</evidence>
<dbReference type="SUPFAM" id="SSF50494">
    <property type="entry name" value="Trypsin-like serine proteases"/>
    <property type="match status" value="1"/>
</dbReference>
<dbReference type="FunFam" id="2.40.10.10:FF:000054">
    <property type="entry name" value="Complement C1r subcomponent"/>
    <property type="match status" value="1"/>
</dbReference>
<keyword evidence="2" id="KW-0964">Secreted</keyword>
<evidence type="ECO:0000256" key="6">
    <source>
        <dbReference type="ARBA" id="ARBA00024195"/>
    </source>
</evidence>
<keyword evidence="4" id="KW-1015">Disulfide bond</keyword>
<evidence type="ECO:0000256" key="2">
    <source>
        <dbReference type="ARBA" id="ARBA00022525"/>
    </source>
</evidence>
<keyword evidence="3" id="KW-0732">Signal</keyword>
<accession>A0A2S2NA95</accession>
<dbReference type="PROSITE" id="PS50240">
    <property type="entry name" value="TRYPSIN_DOM"/>
    <property type="match status" value="1"/>
</dbReference>
<reference evidence="8" key="1">
    <citation type="submission" date="2018-04" db="EMBL/GenBank/DDBJ databases">
        <title>Transcriptome of Schizaphis graminum biotype I.</title>
        <authorList>
            <person name="Scully E.D."/>
            <person name="Geib S.M."/>
            <person name="Palmer N.A."/>
            <person name="Koch K."/>
            <person name="Bradshaw J."/>
            <person name="Heng-Moss T."/>
            <person name="Sarath G."/>
        </authorList>
    </citation>
    <scope>NUCLEOTIDE SEQUENCE</scope>
</reference>
<comment type="subcellular location">
    <subcellularLocation>
        <location evidence="1">Secreted</location>
    </subcellularLocation>
</comment>
<proteinExistence type="inferred from homology"/>
<keyword evidence="5" id="KW-0325">Glycoprotein</keyword>
<dbReference type="GO" id="GO:0005576">
    <property type="term" value="C:extracellular region"/>
    <property type="evidence" value="ECO:0007669"/>
    <property type="project" value="UniProtKB-SubCell"/>
</dbReference>
<comment type="similarity">
    <text evidence="6">Belongs to the peptidase S1 family. CLIP subfamily.</text>
</comment>
<dbReference type="InterPro" id="IPR051487">
    <property type="entry name" value="Ser/Thr_Proteases_Immune/Dev"/>
</dbReference>
<evidence type="ECO:0000256" key="1">
    <source>
        <dbReference type="ARBA" id="ARBA00004613"/>
    </source>
</evidence>
<dbReference type="Pfam" id="PF00089">
    <property type="entry name" value="Trypsin"/>
    <property type="match status" value="1"/>
</dbReference>
<dbReference type="Gene3D" id="2.40.10.10">
    <property type="entry name" value="Trypsin-like serine proteases"/>
    <property type="match status" value="2"/>
</dbReference>
<dbReference type="PANTHER" id="PTHR24256">
    <property type="entry name" value="TRYPTASE-RELATED"/>
    <property type="match status" value="1"/>
</dbReference>
<feature type="domain" description="Peptidase S1" evidence="7">
    <location>
        <begin position="1"/>
        <end position="168"/>
    </location>
</feature>
<keyword evidence="8" id="KW-0378">Hydrolase</keyword>
<dbReference type="InterPro" id="IPR009003">
    <property type="entry name" value="Peptidase_S1_PA"/>
</dbReference>
<evidence type="ECO:0000256" key="5">
    <source>
        <dbReference type="ARBA" id="ARBA00023180"/>
    </source>
</evidence>
<dbReference type="AlphaFoldDB" id="A0A2S2NA95"/>
<sequence length="172" mass="18820">MNVLRIHLHGSFNGRPGLYTGDIAIVVMANKISINNGVSPVCIDLKNHYNVLNGTQGKIVGWGTMANDKLSPDLLEANLSFIDHSSCRSMFSNGFQKLVAGDKFCAGSTSGQEASKGDSGAGFTIKNKNSYFLTGIVSVKDADLNNRKSIGVFTDIKYYIKWIKQFREKYSV</sequence>
<dbReference type="GO" id="GO:0006508">
    <property type="term" value="P:proteolysis"/>
    <property type="evidence" value="ECO:0007669"/>
    <property type="project" value="UniProtKB-KW"/>
</dbReference>
<organism evidence="8">
    <name type="scientific">Schizaphis graminum</name>
    <name type="common">Green bug aphid</name>
    <dbReference type="NCBI Taxonomy" id="13262"/>
    <lineage>
        <taxon>Eukaryota</taxon>
        <taxon>Metazoa</taxon>
        <taxon>Ecdysozoa</taxon>
        <taxon>Arthropoda</taxon>
        <taxon>Hexapoda</taxon>
        <taxon>Insecta</taxon>
        <taxon>Pterygota</taxon>
        <taxon>Neoptera</taxon>
        <taxon>Paraneoptera</taxon>
        <taxon>Hemiptera</taxon>
        <taxon>Sternorrhyncha</taxon>
        <taxon>Aphidomorpha</taxon>
        <taxon>Aphidoidea</taxon>
        <taxon>Aphididae</taxon>
        <taxon>Aphidini</taxon>
        <taxon>Schizaphis</taxon>
    </lineage>
</organism>
<keyword evidence="8" id="KW-0645">Protease</keyword>
<dbReference type="EMBL" id="GGMR01001515">
    <property type="protein sequence ID" value="MBY14134.1"/>
    <property type="molecule type" value="Transcribed_RNA"/>
</dbReference>
<protein>
    <submittedName>
        <fullName evidence="8">Serine protease 45</fullName>
    </submittedName>
</protein>
<dbReference type="GO" id="GO:0004252">
    <property type="term" value="F:serine-type endopeptidase activity"/>
    <property type="evidence" value="ECO:0007669"/>
    <property type="project" value="InterPro"/>
</dbReference>
<evidence type="ECO:0000256" key="4">
    <source>
        <dbReference type="ARBA" id="ARBA00023157"/>
    </source>
</evidence>
<name>A0A2S2NA95_SCHGA</name>
<evidence type="ECO:0000259" key="7">
    <source>
        <dbReference type="PROSITE" id="PS50240"/>
    </source>
</evidence>